<proteinExistence type="predicted"/>
<reference evidence="1 2" key="1">
    <citation type="submission" date="2019-05" db="EMBL/GenBank/DDBJ databases">
        <title>Emergence of the Ug99 lineage of the wheat stem rust pathogen through somatic hybridization.</title>
        <authorList>
            <person name="Li F."/>
            <person name="Upadhyaya N.M."/>
            <person name="Sperschneider J."/>
            <person name="Matny O."/>
            <person name="Nguyen-Phuc H."/>
            <person name="Mago R."/>
            <person name="Raley C."/>
            <person name="Miller M.E."/>
            <person name="Silverstein K.A.T."/>
            <person name="Henningsen E."/>
            <person name="Hirsch C.D."/>
            <person name="Visser B."/>
            <person name="Pretorius Z.A."/>
            <person name="Steffenson B.J."/>
            <person name="Schwessinger B."/>
            <person name="Dodds P.N."/>
            <person name="Figueroa M."/>
        </authorList>
    </citation>
    <scope>NUCLEOTIDE SEQUENCE [LARGE SCALE GENOMIC DNA]</scope>
    <source>
        <strain evidence="1">21-0</strain>
    </source>
</reference>
<organism evidence="1 2">
    <name type="scientific">Puccinia graminis f. sp. tritici</name>
    <dbReference type="NCBI Taxonomy" id="56615"/>
    <lineage>
        <taxon>Eukaryota</taxon>
        <taxon>Fungi</taxon>
        <taxon>Dikarya</taxon>
        <taxon>Basidiomycota</taxon>
        <taxon>Pucciniomycotina</taxon>
        <taxon>Pucciniomycetes</taxon>
        <taxon>Pucciniales</taxon>
        <taxon>Pucciniaceae</taxon>
        <taxon>Puccinia</taxon>
    </lineage>
</organism>
<protein>
    <submittedName>
        <fullName evidence="1">Uncharacterized protein</fullName>
    </submittedName>
</protein>
<evidence type="ECO:0000313" key="2">
    <source>
        <dbReference type="Proteomes" id="UP000324748"/>
    </source>
</evidence>
<dbReference type="AlphaFoldDB" id="A0A5B0LTS7"/>
<comment type="caution">
    <text evidence="1">The sequence shown here is derived from an EMBL/GenBank/DDBJ whole genome shotgun (WGS) entry which is preliminary data.</text>
</comment>
<sequence length="75" mass="8809">MASAKERNQRAVTHPESLLRPLRGRVFVIHYKFQATYIQMLHERVGRIYKRFIKRLHEIAQSSVDEASTGSRVEN</sequence>
<name>A0A5B0LTS7_PUCGR</name>
<evidence type="ECO:0000313" key="1">
    <source>
        <dbReference type="EMBL" id="KAA1067486.1"/>
    </source>
</evidence>
<accession>A0A5B0LTS7</accession>
<dbReference type="EMBL" id="VSWC01000184">
    <property type="protein sequence ID" value="KAA1067486.1"/>
    <property type="molecule type" value="Genomic_DNA"/>
</dbReference>
<keyword evidence="2" id="KW-1185">Reference proteome</keyword>
<gene>
    <name evidence="1" type="ORF">PGT21_007044</name>
</gene>
<dbReference type="Proteomes" id="UP000324748">
    <property type="component" value="Unassembled WGS sequence"/>
</dbReference>